<dbReference type="EMBL" id="VYWO01000001">
    <property type="protein sequence ID" value="KAA9302441.1"/>
    <property type="molecule type" value="Genomic_DNA"/>
</dbReference>
<protein>
    <submittedName>
        <fullName evidence="4">Septum formation initiator family protein</fullName>
    </submittedName>
</protein>
<evidence type="ECO:0000256" key="3">
    <source>
        <dbReference type="SAM" id="Phobius"/>
    </source>
</evidence>
<dbReference type="STRING" id="119206.AWM72_03310"/>
<dbReference type="PANTHER" id="PTHR40027">
    <property type="entry name" value="CELL DIVISION PROTEIN DIVIC"/>
    <property type="match status" value="1"/>
</dbReference>
<name>A0A5N1GQW5_9LACT</name>
<keyword evidence="3" id="KW-1133">Transmembrane helix</keyword>
<dbReference type="OrthoDB" id="2991180at2"/>
<comment type="caution">
    <text evidence="4">The sequence shown here is derived from an EMBL/GenBank/DDBJ whole genome shotgun (WGS) entry which is preliminary data.</text>
</comment>
<organism evidence="4 5">
    <name type="scientific">Aerococcus sanguinicola</name>
    <dbReference type="NCBI Taxonomy" id="119206"/>
    <lineage>
        <taxon>Bacteria</taxon>
        <taxon>Bacillati</taxon>
        <taxon>Bacillota</taxon>
        <taxon>Bacilli</taxon>
        <taxon>Lactobacillales</taxon>
        <taxon>Aerococcaceae</taxon>
        <taxon>Aerococcus</taxon>
    </lineage>
</organism>
<evidence type="ECO:0000313" key="5">
    <source>
        <dbReference type="Proteomes" id="UP000327148"/>
    </source>
</evidence>
<dbReference type="InterPro" id="IPR007060">
    <property type="entry name" value="FtsL/DivIC"/>
</dbReference>
<gene>
    <name evidence="4" type="ORF">F6I03_04260</name>
</gene>
<keyword evidence="3" id="KW-0472">Membrane</keyword>
<feature type="coiled-coil region" evidence="1">
    <location>
        <begin position="60"/>
        <end position="94"/>
    </location>
</feature>
<dbReference type="GO" id="GO:0051301">
    <property type="term" value="P:cell division"/>
    <property type="evidence" value="ECO:0007669"/>
    <property type="project" value="InterPro"/>
</dbReference>
<evidence type="ECO:0000256" key="2">
    <source>
        <dbReference type="SAM" id="MobiDB-lite"/>
    </source>
</evidence>
<accession>A0A5N1GQW5</accession>
<keyword evidence="3" id="KW-0812">Transmembrane</keyword>
<feature type="transmembrane region" description="Helical" evidence="3">
    <location>
        <begin position="40"/>
        <end position="60"/>
    </location>
</feature>
<dbReference type="Proteomes" id="UP000327148">
    <property type="component" value="Unassembled WGS sequence"/>
</dbReference>
<evidence type="ECO:0000313" key="4">
    <source>
        <dbReference type="EMBL" id="KAA9302441.1"/>
    </source>
</evidence>
<sequence length="152" mass="17308">MIKAGVSVRPKKENKKVTPLYAKTSSKKRPKPAKQSARQWLVRGLLVVMGLICLSSLFQIRRTQQATASVKEEMKAAEAALLSEENNLAYLKDQETLLENEDYVAKLARSRFYLSKDDEIIFSLPEDNDSKQAKAFNKAYLKEQENAKKQNQ</sequence>
<feature type="region of interest" description="Disordered" evidence="2">
    <location>
        <begin position="1"/>
        <end position="35"/>
    </location>
</feature>
<keyword evidence="1" id="KW-0175">Coiled coil</keyword>
<proteinExistence type="predicted"/>
<reference evidence="4 5" key="1">
    <citation type="submission" date="2019-09" db="EMBL/GenBank/DDBJ databases">
        <title>Draft genome sequence assemblies of isolates from the urinary tract.</title>
        <authorList>
            <person name="Mores C.R."/>
            <person name="Putonti C."/>
            <person name="Wolfe A.J."/>
        </authorList>
    </citation>
    <scope>NUCLEOTIDE SEQUENCE [LARGE SCALE GENOMIC DNA]</scope>
    <source>
        <strain evidence="4 5">UMB623</strain>
    </source>
</reference>
<dbReference type="Pfam" id="PF04977">
    <property type="entry name" value="DivIC"/>
    <property type="match status" value="1"/>
</dbReference>
<dbReference type="AlphaFoldDB" id="A0A5N1GQW5"/>
<dbReference type="InterPro" id="IPR039076">
    <property type="entry name" value="DivIC"/>
</dbReference>
<dbReference type="RefSeq" id="WP_070430129.1">
    <property type="nucleotide sequence ID" value="NZ_VYWO01000001.1"/>
</dbReference>
<dbReference type="PANTHER" id="PTHR40027:SF1">
    <property type="entry name" value="CELL DIVISION PROTEIN DIVIC"/>
    <property type="match status" value="1"/>
</dbReference>
<evidence type="ECO:0000256" key="1">
    <source>
        <dbReference type="SAM" id="Coils"/>
    </source>
</evidence>